<organism evidence="1 2">
    <name type="scientific">Crocosphaera subtropica (strain ATCC 51142 / BH68)</name>
    <name type="common">Cyanothece sp. (strain ATCC 51142)</name>
    <dbReference type="NCBI Taxonomy" id="43989"/>
    <lineage>
        <taxon>Bacteria</taxon>
        <taxon>Bacillati</taxon>
        <taxon>Cyanobacteriota</taxon>
        <taxon>Cyanophyceae</taxon>
        <taxon>Oscillatoriophycideae</taxon>
        <taxon>Chroococcales</taxon>
        <taxon>Aphanothecaceae</taxon>
        <taxon>Crocosphaera</taxon>
        <taxon>Crocosphaera subtropica</taxon>
    </lineage>
</organism>
<dbReference type="EMBL" id="CP000806">
    <property type="protein sequence ID" value="ACB51006.1"/>
    <property type="molecule type" value="Genomic_DNA"/>
</dbReference>
<accession>B1WYI9</accession>
<gene>
    <name evidence="1" type="ordered locus">cce_1656</name>
</gene>
<dbReference type="Proteomes" id="UP000001203">
    <property type="component" value="Chromosome circular"/>
</dbReference>
<dbReference type="STRING" id="43989.cce_1656"/>
<evidence type="ECO:0000313" key="1">
    <source>
        <dbReference type="EMBL" id="ACB51006.1"/>
    </source>
</evidence>
<name>B1WYI9_CROS5</name>
<protein>
    <submittedName>
        <fullName evidence="1">Uncharacterized protein</fullName>
    </submittedName>
</protein>
<dbReference type="KEGG" id="cyt:cce_1656"/>
<reference evidence="1 2" key="1">
    <citation type="journal article" date="2008" name="Proc. Natl. Acad. Sci. U.S.A.">
        <title>The genome of Cyanothece 51142, a unicellular diazotrophic cyanobacterium important in the marine nitrogen cycle.</title>
        <authorList>
            <person name="Welsh E.A."/>
            <person name="Liberton M."/>
            <person name="Stoeckel J."/>
            <person name="Loh T."/>
            <person name="Elvitigala T."/>
            <person name="Wang C."/>
            <person name="Wollam A."/>
            <person name="Fulton R.S."/>
            <person name="Clifton S.W."/>
            <person name="Jacobs J.M."/>
            <person name="Aurora R."/>
            <person name="Ghosh B.K."/>
            <person name="Sherman L.A."/>
            <person name="Smith R.D."/>
            <person name="Wilson R.K."/>
            <person name="Pakrasi H.B."/>
        </authorList>
    </citation>
    <scope>NUCLEOTIDE SEQUENCE [LARGE SCALE GENOMIC DNA]</scope>
    <source>
        <strain evidence="2">ATCC 51142 / BH68</strain>
    </source>
</reference>
<evidence type="ECO:0000313" key="2">
    <source>
        <dbReference type="Proteomes" id="UP000001203"/>
    </source>
</evidence>
<sequence length="37" mass="4520">MLINPITISLKVETVGHQYRHHNYSLREHKRYEETII</sequence>
<proteinExistence type="predicted"/>
<dbReference type="HOGENOM" id="CLU_3342763_0_0_3"/>
<dbReference type="AlphaFoldDB" id="B1WYI9"/>
<keyword evidence="2" id="KW-1185">Reference proteome</keyword>